<dbReference type="Proteomes" id="UP000029867">
    <property type="component" value="Unassembled WGS sequence"/>
</dbReference>
<feature type="compositionally biased region" description="Basic residues" evidence="6">
    <location>
        <begin position="274"/>
        <end position="283"/>
    </location>
</feature>
<evidence type="ECO:0000256" key="3">
    <source>
        <dbReference type="ARBA" id="ARBA00023015"/>
    </source>
</evidence>
<feature type="region of interest" description="Disordered" evidence="6">
    <location>
        <begin position="1"/>
        <end position="20"/>
    </location>
</feature>
<protein>
    <submittedName>
        <fullName evidence="10">Transcription initiation factor TFIID subunit 7</fullName>
    </submittedName>
</protein>
<dbReference type="EMBL" id="JQFK01000014">
    <property type="protein sequence ID" value="KGK38881.1"/>
    <property type="molecule type" value="Genomic_DNA"/>
</dbReference>
<dbReference type="SMART" id="SM01370">
    <property type="entry name" value="TAFII55_N"/>
    <property type="match status" value="1"/>
</dbReference>
<keyword evidence="4" id="KW-0804">Transcription</keyword>
<evidence type="ECO:0000259" key="7">
    <source>
        <dbReference type="SMART" id="SM01370"/>
    </source>
</evidence>
<dbReference type="CDD" id="cd08047">
    <property type="entry name" value="TAF7"/>
    <property type="match status" value="1"/>
</dbReference>
<gene>
    <name evidence="10" type="ORF">BOH78_3831</name>
    <name evidence="8" type="ORF">C5L36_0E05060</name>
    <name evidence="9" type="ORF">JL09_g1905</name>
</gene>
<dbReference type="AlphaFoldDB" id="A0A099P4E3"/>
<dbReference type="OrthoDB" id="153872at2759"/>
<reference evidence="11" key="1">
    <citation type="journal article" date="2014" name="Microb. Cell Fact.">
        <title>Exploiting Issatchenkia orientalis SD108 for succinic acid production.</title>
        <authorList>
            <person name="Xiao H."/>
            <person name="Shao Z."/>
            <person name="Jiang Y."/>
            <person name="Dole S."/>
            <person name="Zhao H."/>
        </authorList>
    </citation>
    <scope>NUCLEOTIDE SEQUENCE [LARGE SCALE GENOMIC DNA]</scope>
    <source>
        <strain evidence="11">SD108</strain>
    </source>
</reference>
<dbReference type="EMBL" id="CP028777">
    <property type="protein sequence ID" value="AWU78453.1"/>
    <property type="molecule type" value="Genomic_DNA"/>
</dbReference>
<feature type="compositionally biased region" description="Acidic residues" evidence="6">
    <location>
        <begin position="336"/>
        <end position="372"/>
    </location>
</feature>
<dbReference type="GO" id="GO:0003743">
    <property type="term" value="F:translation initiation factor activity"/>
    <property type="evidence" value="ECO:0007669"/>
    <property type="project" value="UniProtKB-KW"/>
</dbReference>
<evidence type="ECO:0000256" key="6">
    <source>
        <dbReference type="SAM" id="MobiDB-lite"/>
    </source>
</evidence>
<dbReference type="PANTHER" id="PTHR12228:SF0">
    <property type="entry name" value="TATA-BOX BINDING PROTEIN ASSOCIATED FACTOR 7"/>
    <property type="match status" value="1"/>
</dbReference>
<dbReference type="GO" id="GO:0051123">
    <property type="term" value="P:RNA polymerase II preinitiation complex assembly"/>
    <property type="evidence" value="ECO:0007669"/>
    <property type="project" value="TreeGrafter"/>
</dbReference>
<evidence type="ECO:0000256" key="1">
    <source>
        <dbReference type="ARBA" id="ARBA00004123"/>
    </source>
</evidence>
<dbReference type="PANTHER" id="PTHR12228">
    <property type="entry name" value="TRANSCRIPTION INITIATION FACTOR TFIID 55 KD SUBUNIT-RELATED"/>
    <property type="match status" value="1"/>
</dbReference>
<evidence type="ECO:0000313" key="11">
    <source>
        <dbReference type="Proteomes" id="UP000029867"/>
    </source>
</evidence>
<feature type="domain" description="TAFII55 protein conserved region" evidence="7">
    <location>
        <begin position="104"/>
        <end position="247"/>
    </location>
</feature>
<keyword evidence="10" id="KW-0396">Initiation factor</keyword>
<feature type="compositionally biased region" description="Acidic residues" evidence="6">
    <location>
        <begin position="384"/>
        <end position="398"/>
    </location>
</feature>
<dbReference type="STRING" id="4909.A0A099P4E3"/>
<evidence type="ECO:0000256" key="4">
    <source>
        <dbReference type="ARBA" id="ARBA00023163"/>
    </source>
</evidence>
<evidence type="ECO:0000313" key="8">
    <source>
        <dbReference type="EMBL" id="AWU78453.1"/>
    </source>
</evidence>
<dbReference type="InterPro" id="IPR006751">
    <property type="entry name" value="TAFII55_prot_cons_reg"/>
</dbReference>
<accession>A0A099P4E3</accession>
<dbReference type="Proteomes" id="UP000189274">
    <property type="component" value="Unassembled WGS sequence"/>
</dbReference>
<feature type="compositionally biased region" description="Basic and acidic residues" evidence="6">
    <location>
        <begin position="465"/>
        <end position="482"/>
    </location>
</feature>
<name>A0A099P4E3_PICKU</name>
<feature type="compositionally biased region" description="Acidic residues" evidence="6">
    <location>
        <begin position="495"/>
        <end position="537"/>
    </location>
</feature>
<dbReference type="InterPro" id="IPR037817">
    <property type="entry name" value="TAF7"/>
</dbReference>
<dbReference type="eggNOG" id="KOG4011">
    <property type="taxonomic scope" value="Eukaryota"/>
</dbReference>
<keyword evidence="10" id="KW-0648">Protein biosynthesis</keyword>
<feature type="compositionally biased region" description="Polar residues" evidence="6">
    <location>
        <begin position="291"/>
        <end position="306"/>
    </location>
</feature>
<organism evidence="9 11">
    <name type="scientific">Pichia kudriavzevii</name>
    <name type="common">Yeast</name>
    <name type="synonym">Issatchenkia orientalis</name>
    <dbReference type="NCBI Taxonomy" id="4909"/>
    <lineage>
        <taxon>Eukaryota</taxon>
        <taxon>Fungi</taxon>
        <taxon>Dikarya</taxon>
        <taxon>Ascomycota</taxon>
        <taxon>Saccharomycotina</taxon>
        <taxon>Pichiomycetes</taxon>
        <taxon>Pichiales</taxon>
        <taxon>Pichiaceae</taxon>
        <taxon>Pichia</taxon>
    </lineage>
</organism>
<reference evidence="10" key="4">
    <citation type="submission" date="2017-01" db="EMBL/GenBank/DDBJ databases">
        <authorList>
            <person name="Mah S.A."/>
            <person name="Swanson W.J."/>
            <person name="Moy G.W."/>
            <person name="Vacquier V.D."/>
        </authorList>
    </citation>
    <scope>NUCLEOTIDE SEQUENCE [LARGE SCALE GENOMIC DNA]</scope>
    <source>
        <strain evidence="10">129</strain>
    </source>
</reference>
<dbReference type="Pfam" id="PF04658">
    <property type="entry name" value="TAFII55_N"/>
    <property type="match status" value="1"/>
</dbReference>
<evidence type="ECO:0000313" key="12">
    <source>
        <dbReference type="Proteomes" id="UP000189274"/>
    </source>
</evidence>
<dbReference type="EMBL" id="MQVM01000021">
    <property type="protein sequence ID" value="ONH72479.1"/>
    <property type="molecule type" value="Genomic_DNA"/>
</dbReference>
<sequence length="561" mass="63160">MAKIKLKLSSKPEEDVGAESPKITIKPLKSKKTVALPKIKLKTPSSTSTPDVKFKTLETGATTNSFIPDTEIKLKTPKIKVKPAKLPGNGYDSEDPDREEDPLVEEAIVVRFLPDENLDIVRSDESQVSITWKDKRRAVVSIGDALYAAKLVNLPTVSEVHKSVDRKNLYKTVDVSQMLLVIKRISDRSEISSLKVDKEAGETYPDGLTTPMEGIKEKFDKKYETLVIQNVEDEVAKLLKMDEEAESSVFEFIDAEEENLTPVGIIEDRLRNKRAKKEKKKRKREMEKQQRVNQQSSNLPGISESGSVLKDDEELNLNDQFEDIDDELDRLMEEGGKEDDAEEGDEDDDDEDDDDDEEEEEEEEEVEEEEIDAAPTPASVKAESDDEDDEDDEDDDDVVGPAIRNGDGEADEVAQHSALLHEEISELESTIAQKEKDLAKAFNPIMKNRITDVISRLQQELEMKRTQVAEVDAEKKREEDAKTISGNTQKNANQDAEEGEEEEEEEEEAEDVDVDVDEKNDETDDNAGAEEDEDEDGVGDKDTSIHETGEDNDEDEYDDLF</sequence>
<feature type="region of interest" description="Disordered" evidence="6">
    <location>
        <begin position="334"/>
        <end position="412"/>
    </location>
</feature>
<dbReference type="VEuPathDB" id="FungiDB:C5L36_0E05060"/>
<keyword evidence="13" id="KW-1185">Reference proteome</keyword>
<proteinExistence type="inferred from homology"/>
<reference evidence="8 13" key="5">
    <citation type="submission" date="2018-06" db="EMBL/GenBank/DDBJ databases">
        <title>Population genomics shows no distinction between pathogenic Candida krusei and environmental Pichia kudriavzevii: One species, four names.</title>
        <authorList>
            <person name="Douglass A.P."/>
            <person name="Offei B."/>
            <person name="Braun-Galleani S."/>
            <person name="Coughlan A.Y."/>
            <person name="Martos A."/>
            <person name="Ortiz-Merino R.A."/>
            <person name="Byrne K.P."/>
            <person name="Wolfe K.H."/>
        </authorList>
    </citation>
    <scope>NUCLEOTIDE SEQUENCE [LARGE SCALE GENOMIC DNA]</scope>
    <source>
        <strain evidence="8 13">CBS573</strain>
    </source>
</reference>
<keyword evidence="5" id="KW-0539">Nucleus</keyword>
<evidence type="ECO:0000256" key="5">
    <source>
        <dbReference type="ARBA" id="ARBA00023242"/>
    </source>
</evidence>
<dbReference type="GO" id="GO:0005669">
    <property type="term" value="C:transcription factor TFIID complex"/>
    <property type="evidence" value="ECO:0007669"/>
    <property type="project" value="InterPro"/>
</dbReference>
<evidence type="ECO:0000256" key="2">
    <source>
        <dbReference type="ARBA" id="ARBA00009368"/>
    </source>
</evidence>
<reference evidence="12" key="3">
    <citation type="journal article" date="2017" name="Genome Announc.">
        <title>Genome sequences of Cyberlindnera fabianii 65, Pichia kudriavzevii 129, and Saccharomyces cerevisiae 131 isolated from fermented masau fruits in Zimbabwe.</title>
        <authorList>
            <person name="van Rijswijck I.M.H."/>
            <person name="Derks M.F.L."/>
            <person name="Abee T."/>
            <person name="de Ridder D."/>
            <person name="Smid E.J."/>
        </authorList>
    </citation>
    <scope>NUCLEOTIDE SEQUENCE [LARGE SCALE GENOMIC DNA]</scope>
    <source>
        <strain evidence="12">129</strain>
    </source>
</reference>
<evidence type="ECO:0000313" key="9">
    <source>
        <dbReference type="EMBL" id="KGK38881.1"/>
    </source>
</evidence>
<feature type="region of interest" description="Disordered" evidence="6">
    <location>
        <begin position="465"/>
        <end position="561"/>
    </location>
</feature>
<feature type="compositionally biased region" description="Acidic residues" evidence="6">
    <location>
        <begin position="550"/>
        <end position="561"/>
    </location>
</feature>
<feature type="compositionally biased region" description="Basic and acidic residues" evidence="6">
    <location>
        <begin position="538"/>
        <end position="549"/>
    </location>
</feature>
<reference evidence="9" key="2">
    <citation type="submission" date="2014-08" db="EMBL/GenBank/DDBJ databases">
        <title>Exploiting Issatchenkia orientalis SD108 for Succinic Acid Production.</title>
        <authorList>
            <person name="Xiao H."/>
            <person name="Shao Z."/>
            <person name="Jiang Y."/>
            <person name="Dole S."/>
            <person name="Zhao H."/>
        </authorList>
    </citation>
    <scope>NUCLEOTIDE SEQUENCE [LARGE SCALE GENOMIC DNA]</scope>
    <source>
        <strain evidence="9">SD108</strain>
    </source>
</reference>
<dbReference type="HOGENOM" id="CLU_016434_2_1_1"/>
<dbReference type="Proteomes" id="UP000249293">
    <property type="component" value="Chromosome 5"/>
</dbReference>
<keyword evidence="3" id="KW-0805">Transcription regulation</keyword>
<comment type="similarity">
    <text evidence="2">Belongs to the TAF7 family.</text>
</comment>
<feature type="region of interest" description="Disordered" evidence="6">
    <location>
        <begin position="274"/>
        <end position="317"/>
    </location>
</feature>
<evidence type="ECO:0000313" key="13">
    <source>
        <dbReference type="Proteomes" id="UP000249293"/>
    </source>
</evidence>
<evidence type="ECO:0000313" key="10">
    <source>
        <dbReference type="EMBL" id="ONH72479.1"/>
    </source>
</evidence>
<comment type="subcellular location">
    <subcellularLocation>
        <location evidence="1">Nucleus</location>
    </subcellularLocation>
</comment>
<dbReference type="GO" id="GO:0016251">
    <property type="term" value="F:RNA polymerase II general transcription initiation factor activity"/>
    <property type="evidence" value="ECO:0007669"/>
    <property type="project" value="TreeGrafter"/>
</dbReference>